<evidence type="ECO:0000313" key="4">
    <source>
        <dbReference type="Proteomes" id="UP000521943"/>
    </source>
</evidence>
<feature type="coiled-coil region" evidence="1">
    <location>
        <begin position="84"/>
        <end position="137"/>
    </location>
</feature>
<gene>
    <name evidence="3" type="ORF">DFP72DRAFT_1075251</name>
</gene>
<sequence length="177" mass="20366">MRRAEQKENQSPPHRYSLRRIPDSPANPPGVQEKVEALQDGVFQPILKRGPLAEVEHKALKDQYRSGVRTLGSQGEAERRKKVVEAAVAKISQLERTVAQLKKQIRQGDISTSGARLDEAEELVERLKRDFDRYRRWWVNEYYFVKVLLGMVPDPRAVETIASASHARYKVYKEEVA</sequence>
<evidence type="ECO:0000256" key="2">
    <source>
        <dbReference type="SAM" id="MobiDB-lite"/>
    </source>
</evidence>
<dbReference type="EMBL" id="JACGCI010000080">
    <property type="protein sequence ID" value="KAF6747588.1"/>
    <property type="molecule type" value="Genomic_DNA"/>
</dbReference>
<keyword evidence="4" id="KW-1185">Reference proteome</keyword>
<feature type="region of interest" description="Disordered" evidence="2">
    <location>
        <begin position="1"/>
        <end position="31"/>
    </location>
</feature>
<accession>A0A8H6LXF9</accession>
<reference evidence="3 4" key="1">
    <citation type="submission" date="2020-07" db="EMBL/GenBank/DDBJ databases">
        <title>Comparative genomics of pyrophilous fungi reveals a link between fire events and developmental genes.</title>
        <authorList>
            <consortium name="DOE Joint Genome Institute"/>
            <person name="Steindorff A.S."/>
            <person name="Carver A."/>
            <person name="Calhoun S."/>
            <person name="Stillman K."/>
            <person name="Liu H."/>
            <person name="Lipzen A."/>
            <person name="Pangilinan J."/>
            <person name="Labutti K."/>
            <person name="Bruns T.D."/>
            <person name="Grigoriev I.V."/>
        </authorList>
    </citation>
    <scope>NUCLEOTIDE SEQUENCE [LARGE SCALE GENOMIC DNA]</scope>
    <source>
        <strain evidence="3 4">CBS 144469</strain>
    </source>
</reference>
<proteinExistence type="predicted"/>
<evidence type="ECO:0000313" key="3">
    <source>
        <dbReference type="EMBL" id="KAF6747588.1"/>
    </source>
</evidence>
<keyword evidence="1" id="KW-0175">Coiled coil</keyword>
<protein>
    <submittedName>
        <fullName evidence="3">Uncharacterized protein</fullName>
    </submittedName>
</protein>
<dbReference type="Proteomes" id="UP000521943">
    <property type="component" value="Unassembled WGS sequence"/>
</dbReference>
<comment type="caution">
    <text evidence="3">The sequence shown here is derived from an EMBL/GenBank/DDBJ whole genome shotgun (WGS) entry which is preliminary data.</text>
</comment>
<organism evidence="3 4">
    <name type="scientific">Ephemerocybe angulata</name>
    <dbReference type="NCBI Taxonomy" id="980116"/>
    <lineage>
        <taxon>Eukaryota</taxon>
        <taxon>Fungi</taxon>
        <taxon>Dikarya</taxon>
        <taxon>Basidiomycota</taxon>
        <taxon>Agaricomycotina</taxon>
        <taxon>Agaricomycetes</taxon>
        <taxon>Agaricomycetidae</taxon>
        <taxon>Agaricales</taxon>
        <taxon>Agaricineae</taxon>
        <taxon>Psathyrellaceae</taxon>
        <taxon>Ephemerocybe</taxon>
    </lineage>
</organism>
<evidence type="ECO:0000256" key="1">
    <source>
        <dbReference type="SAM" id="Coils"/>
    </source>
</evidence>
<dbReference type="AlphaFoldDB" id="A0A8H6LXF9"/>
<name>A0A8H6LXF9_9AGAR</name>